<comment type="subcellular location">
    <subcellularLocation>
        <location evidence="9">Membrane</location>
        <topology evidence="9">Single-pass type II membrane protein</topology>
    </subcellularLocation>
</comment>
<keyword evidence="6 8" id="KW-0378">Hydrolase</keyword>
<organism evidence="11 12">
    <name type="scientific">Hydrogenobacter thermophilus (strain DSM 6534 / IAM 12695 / TK-6)</name>
    <dbReference type="NCBI Taxonomy" id="608538"/>
    <lineage>
        <taxon>Bacteria</taxon>
        <taxon>Pseudomonadati</taxon>
        <taxon>Aquificota</taxon>
        <taxon>Aquificia</taxon>
        <taxon>Aquificales</taxon>
        <taxon>Aquificaceae</taxon>
        <taxon>Hydrogenobacter</taxon>
    </lineage>
</organism>
<evidence type="ECO:0000256" key="8">
    <source>
        <dbReference type="RuleBase" id="RU003993"/>
    </source>
</evidence>
<dbReference type="eggNOG" id="COG0681">
    <property type="taxonomic scope" value="Bacteria"/>
</dbReference>
<evidence type="ECO:0000256" key="6">
    <source>
        <dbReference type="ARBA" id="ARBA00022801"/>
    </source>
</evidence>
<protein>
    <recommendedName>
        <fullName evidence="4 8">Signal peptidase I</fullName>
        <ecNumber evidence="3 8">3.4.21.89</ecNumber>
    </recommendedName>
</protein>
<dbReference type="AlphaFoldDB" id="D3DH95"/>
<dbReference type="GO" id="GO:0016020">
    <property type="term" value="C:membrane"/>
    <property type="evidence" value="ECO:0007669"/>
    <property type="project" value="UniProtKB-SubCell"/>
</dbReference>
<evidence type="ECO:0000256" key="5">
    <source>
        <dbReference type="ARBA" id="ARBA00022670"/>
    </source>
</evidence>
<keyword evidence="5 8" id="KW-0645">Protease</keyword>
<dbReference type="GO" id="GO:0006465">
    <property type="term" value="P:signal peptide processing"/>
    <property type="evidence" value="ECO:0007669"/>
    <property type="project" value="InterPro"/>
</dbReference>
<dbReference type="InterPro" id="IPR036286">
    <property type="entry name" value="LexA/Signal_pep-like_sf"/>
</dbReference>
<dbReference type="Gene3D" id="2.10.109.10">
    <property type="entry name" value="Umud Fragment, subunit A"/>
    <property type="match status" value="1"/>
</dbReference>
<evidence type="ECO:0000256" key="1">
    <source>
        <dbReference type="ARBA" id="ARBA00000677"/>
    </source>
</evidence>
<dbReference type="InterPro" id="IPR019758">
    <property type="entry name" value="Pept_S26A_signal_pept_1_CS"/>
</dbReference>
<dbReference type="EMBL" id="AP011112">
    <property type="protein sequence ID" value="BAI69197.1"/>
    <property type="molecule type" value="Genomic_DNA"/>
</dbReference>
<dbReference type="EC" id="3.4.21.89" evidence="3 8"/>
<dbReference type="PANTHER" id="PTHR43390">
    <property type="entry name" value="SIGNAL PEPTIDASE I"/>
    <property type="match status" value="1"/>
</dbReference>
<dbReference type="InterPro" id="IPR019757">
    <property type="entry name" value="Pept_S26A_signal_pept_1_Lys-AS"/>
</dbReference>
<evidence type="ECO:0000313" key="12">
    <source>
        <dbReference type="Proteomes" id="UP000002574"/>
    </source>
</evidence>
<dbReference type="PROSITE" id="PS00760">
    <property type="entry name" value="SPASE_I_2"/>
    <property type="match status" value="1"/>
</dbReference>
<feature type="active site" evidence="7">
    <location>
        <position position="36"/>
    </location>
</feature>
<dbReference type="Pfam" id="PF10502">
    <property type="entry name" value="Peptidase_S26"/>
    <property type="match status" value="1"/>
</dbReference>
<dbReference type="CDD" id="cd06530">
    <property type="entry name" value="S26_SPase_I"/>
    <property type="match status" value="1"/>
</dbReference>
<name>D3DH95_HYDTT</name>
<dbReference type="Proteomes" id="UP000002574">
    <property type="component" value="Chromosome"/>
</dbReference>
<evidence type="ECO:0000259" key="10">
    <source>
        <dbReference type="Pfam" id="PF10502"/>
    </source>
</evidence>
<dbReference type="InterPro" id="IPR019756">
    <property type="entry name" value="Pept_S26A_signal_pept_1_Ser-AS"/>
</dbReference>
<evidence type="ECO:0000256" key="4">
    <source>
        <dbReference type="ARBA" id="ARBA00019232"/>
    </source>
</evidence>
<dbReference type="KEGG" id="hth:HTH_0737"/>
<feature type="active site" evidence="7">
    <location>
        <position position="79"/>
    </location>
</feature>
<dbReference type="RefSeq" id="WP_012963379.1">
    <property type="nucleotide sequence ID" value="NC_013799.1"/>
</dbReference>
<dbReference type="GO" id="GO:0009003">
    <property type="term" value="F:signal peptidase activity"/>
    <property type="evidence" value="ECO:0007669"/>
    <property type="project" value="UniProtKB-EC"/>
</dbReference>
<dbReference type="PRINTS" id="PR00727">
    <property type="entry name" value="LEADERPTASE"/>
</dbReference>
<sequence>MEKRGKSWLTELIAVVVIVLLLRAFVVQAYNIPSGSMKPTLLVGDFILVNKLVYRFSEPQRGDIIVFKWPVDPRIDFIKRIIGVPGDVVQVKDYQVYVNGKPLPIKLIGEEYEAGNRKLIYEETLPNGVKHKIALYENPIIPRRDVPATVVPPNSYFVMGDNRDNSEDSRYWGFVPRENIEGKAFVIYFSGDIPPLESTDVNIFTGFRQLFLAVLHPRLDRIGKPIIW</sequence>
<dbReference type="PANTHER" id="PTHR43390:SF1">
    <property type="entry name" value="CHLOROPLAST PROCESSING PEPTIDASE"/>
    <property type="match status" value="1"/>
</dbReference>
<dbReference type="InterPro" id="IPR000223">
    <property type="entry name" value="Pept_S26A_signal_pept_1"/>
</dbReference>
<dbReference type="NCBIfam" id="TIGR02227">
    <property type="entry name" value="sigpep_I_bact"/>
    <property type="match status" value="1"/>
</dbReference>
<accession>D3DH95</accession>
<dbReference type="PROSITE" id="PS00501">
    <property type="entry name" value="SPASE_I_1"/>
    <property type="match status" value="1"/>
</dbReference>
<evidence type="ECO:0000256" key="3">
    <source>
        <dbReference type="ARBA" id="ARBA00013208"/>
    </source>
</evidence>
<feature type="domain" description="Peptidase S26" evidence="10">
    <location>
        <begin position="7"/>
        <end position="189"/>
    </location>
</feature>
<dbReference type="STRING" id="608538.HTH_0737"/>
<dbReference type="MEROPS" id="S26.025"/>
<evidence type="ECO:0000256" key="9">
    <source>
        <dbReference type="RuleBase" id="RU362042"/>
    </source>
</evidence>
<evidence type="ECO:0000313" key="11">
    <source>
        <dbReference type="EMBL" id="BAI69197.1"/>
    </source>
</evidence>
<dbReference type="InterPro" id="IPR019533">
    <property type="entry name" value="Peptidase_S26"/>
</dbReference>
<dbReference type="PROSITE" id="PS00761">
    <property type="entry name" value="SPASE_I_3"/>
    <property type="match status" value="1"/>
</dbReference>
<evidence type="ECO:0000256" key="2">
    <source>
        <dbReference type="ARBA" id="ARBA00009370"/>
    </source>
</evidence>
<dbReference type="SUPFAM" id="SSF51306">
    <property type="entry name" value="LexA/Signal peptidase"/>
    <property type="match status" value="1"/>
</dbReference>
<dbReference type="GO" id="GO:0004252">
    <property type="term" value="F:serine-type endopeptidase activity"/>
    <property type="evidence" value="ECO:0007669"/>
    <property type="project" value="InterPro"/>
</dbReference>
<comment type="catalytic activity">
    <reaction evidence="1 8">
        <text>Cleavage of hydrophobic, N-terminal signal or leader sequences from secreted and periplasmic proteins.</text>
        <dbReference type="EC" id="3.4.21.89"/>
    </reaction>
</comment>
<keyword evidence="12" id="KW-1185">Reference proteome</keyword>
<proteinExistence type="inferred from homology"/>
<evidence type="ECO:0000256" key="7">
    <source>
        <dbReference type="PIRSR" id="PIRSR600223-1"/>
    </source>
</evidence>
<reference evidence="11 12" key="1">
    <citation type="journal article" date="2010" name="J. Bacteriol.">
        <title>Complete genome sequence of the thermophilic, obligately chemolithoautotrophic hydrogen-oxidizing bacterium Hydrogenobacter thermophilus TK-6.</title>
        <authorList>
            <person name="Arai H."/>
            <person name="Kanbe H."/>
            <person name="Ishii M."/>
            <person name="Igarashi Y."/>
        </authorList>
    </citation>
    <scope>NUCLEOTIDE SEQUENCE [LARGE SCALE GENOMIC DNA]</scope>
    <source>
        <strain evidence="12">DSM 6534 / IAM 12695 / TK-6 [Tokyo]</strain>
    </source>
</reference>
<comment type="similarity">
    <text evidence="2 9">Belongs to the peptidase S26 family.</text>
</comment>
<gene>
    <name evidence="11" type="primary">lepB</name>
    <name evidence="11" type="ordered locus">HTH_0737</name>
</gene>